<proteinExistence type="predicted"/>
<evidence type="ECO:0000259" key="3">
    <source>
        <dbReference type="PROSITE" id="PS51462"/>
    </source>
</evidence>
<dbReference type="Gramene" id="rna14641">
    <property type="protein sequence ID" value="RHN66614.1"/>
    <property type="gene ID" value="gene14641"/>
</dbReference>
<comment type="caution">
    <text evidence="4">The sequence shown here is derived from an EMBL/GenBank/DDBJ whole genome shotgun (WGS) entry which is preliminary data.</text>
</comment>
<evidence type="ECO:0000313" key="5">
    <source>
        <dbReference type="Proteomes" id="UP000265566"/>
    </source>
</evidence>
<keyword evidence="2" id="KW-0378">Hydrolase</keyword>
<keyword evidence="1" id="KW-0479">Metal-binding</keyword>
<dbReference type="PROSITE" id="PS51462">
    <property type="entry name" value="NUDIX"/>
    <property type="match status" value="1"/>
</dbReference>
<evidence type="ECO:0000256" key="2">
    <source>
        <dbReference type="ARBA" id="ARBA00022801"/>
    </source>
</evidence>
<dbReference type="EC" id="5.3.3.2" evidence="4"/>
<dbReference type="PANTHER" id="PTHR23422">
    <property type="entry name" value="DIPEPTIDYL PEPTIDASE III-RELATED"/>
    <property type="match status" value="1"/>
</dbReference>
<dbReference type="Gene3D" id="3.30.540.30">
    <property type="match status" value="1"/>
</dbReference>
<dbReference type="AlphaFoldDB" id="A0A396IQH9"/>
<name>A0A396IQH9_MEDTR</name>
<dbReference type="GO" id="GO:0046872">
    <property type="term" value="F:metal ion binding"/>
    <property type="evidence" value="ECO:0007669"/>
    <property type="project" value="UniProtKB-KW"/>
</dbReference>
<accession>A0A396IQH9</accession>
<dbReference type="FunFam" id="3.90.79.10:FF:000056">
    <property type="entry name" value="Nudix hydrolase 3"/>
    <property type="match status" value="1"/>
</dbReference>
<dbReference type="Pfam" id="PF03571">
    <property type="entry name" value="Peptidase_M49"/>
    <property type="match status" value="1"/>
</dbReference>
<organism evidence="4 5">
    <name type="scientific">Medicago truncatula</name>
    <name type="common">Barrel medic</name>
    <name type="synonym">Medicago tribuloides</name>
    <dbReference type="NCBI Taxonomy" id="3880"/>
    <lineage>
        <taxon>Eukaryota</taxon>
        <taxon>Viridiplantae</taxon>
        <taxon>Streptophyta</taxon>
        <taxon>Embryophyta</taxon>
        <taxon>Tracheophyta</taxon>
        <taxon>Spermatophyta</taxon>
        <taxon>Magnoliopsida</taxon>
        <taxon>eudicotyledons</taxon>
        <taxon>Gunneridae</taxon>
        <taxon>Pentapetalae</taxon>
        <taxon>rosids</taxon>
        <taxon>fabids</taxon>
        <taxon>Fabales</taxon>
        <taxon>Fabaceae</taxon>
        <taxon>Papilionoideae</taxon>
        <taxon>50 kb inversion clade</taxon>
        <taxon>NPAAA clade</taxon>
        <taxon>Hologalegina</taxon>
        <taxon>IRL clade</taxon>
        <taxon>Trifolieae</taxon>
        <taxon>Medicago</taxon>
    </lineage>
</organism>
<keyword evidence="4" id="KW-0413">Isomerase</keyword>
<protein>
    <submittedName>
        <fullName evidence="4">Putative isopentenyl-diphosphate Delta-isomerase</fullName>
        <ecNumber evidence="4">5.3.3.2</ecNumber>
    </submittedName>
</protein>
<dbReference type="Gene3D" id="3.90.79.10">
    <property type="entry name" value="Nucleoside Triphosphate Pyrophosphohydrolase"/>
    <property type="match status" value="1"/>
</dbReference>
<sequence length="769" mass="86774">MGEVEERLDVLTKSGEKTGISKPRGEVHRDGDYHRAVHVWIFAESTQQLLLQRRSSCKDSWPDLWDISSAGHISAGDSSFITARRELEEELGVTLPKDAFELIFVFLQECVTNNGKFINNEYNDVFLVTTIDPIPLEAFTLQETEVSAVKYIAYDEYKSLLAKEDSDYVPYDVNGKYGQLFDIIEKRYKENTVARSLTLQKQLSRYAPVTLNVELTGLTNSDKEALVLIVKAATVMDEIFYLQSWYSNPALRDWLKEHADTSELNKLKWSYYQINGSPWSSLDDDEAFLTTADSAIRLLSKATRTVREWKGLEYRAAFPILKPAGANFYPPDMDKMEFNIWNNSLGKDQQKEATSFFTVIKRHSEYILDSGLLNDKVGSSKELYTVPYSQEYKSLLTKAADLLHKAGDISDSTSLKKLLHSKADAFLSNDYYDSDIAWMELDSKLDVTIGPYETYEDKLFGYKATFEAYIGIRDDEATAQLKLFGDNLQLLEQNLPMDSAYKSKSVNAAPIRVIQLLYNSGDVKGPQTLAFNLPNDERIVNDRGTSMVMLKNVSEAKFNRILLPIAGACVVVEQQELVDFESFFTHTICHECCHGIGPHTITLPNGEKSTVRLELQEFHSALEEAKADIVGLWALRFLISQDMLSESLLKSMYVSFLAGCFRSVRFGLEEAHGKGQALQFNWLYEKGAFVLHSEHTFSVDFSKIEGAVEGLSREILTIQAQGDKEAAGLLLQKYGVMTEPLKVALEKLENIQVAVDVAPTFPIADKILQ</sequence>
<dbReference type="GO" id="GO:0016787">
    <property type="term" value="F:hydrolase activity"/>
    <property type="evidence" value="ECO:0007669"/>
    <property type="project" value="UniProtKB-KW"/>
</dbReference>
<dbReference type="SUPFAM" id="SSF55811">
    <property type="entry name" value="Nudix"/>
    <property type="match status" value="1"/>
</dbReference>
<dbReference type="OrthoDB" id="510307at2759"/>
<dbReference type="GO" id="GO:0004452">
    <property type="term" value="F:isopentenyl-diphosphate delta-isomerase activity"/>
    <property type="evidence" value="ECO:0007669"/>
    <property type="project" value="UniProtKB-EC"/>
</dbReference>
<dbReference type="Pfam" id="PF00293">
    <property type="entry name" value="NUDIX"/>
    <property type="match status" value="1"/>
</dbReference>
<dbReference type="Proteomes" id="UP000265566">
    <property type="component" value="Chromosome 3"/>
</dbReference>
<dbReference type="InterPro" id="IPR039461">
    <property type="entry name" value="Peptidase_M49"/>
</dbReference>
<dbReference type="PANTHER" id="PTHR23422:SF9">
    <property type="entry name" value="ZN-DEPENDENT HYDROLASE"/>
    <property type="match status" value="1"/>
</dbReference>
<dbReference type="InterPro" id="IPR015797">
    <property type="entry name" value="NUDIX_hydrolase-like_dom_sf"/>
</dbReference>
<gene>
    <name evidence="4" type="ORF">MtrunA17_Chr3g0093141</name>
</gene>
<feature type="domain" description="Nudix hydrolase" evidence="3">
    <location>
        <begin position="32"/>
        <end position="174"/>
    </location>
</feature>
<evidence type="ECO:0000313" key="4">
    <source>
        <dbReference type="EMBL" id="RHN66614.1"/>
    </source>
</evidence>
<dbReference type="CDD" id="cd04692">
    <property type="entry name" value="NUDIX_Hydrolase"/>
    <property type="match status" value="1"/>
</dbReference>
<reference evidence="5" key="1">
    <citation type="journal article" date="2018" name="Nat. Plants">
        <title>Whole-genome landscape of Medicago truncatula symbiotic genes.</title>
        <authorList>
            <person name="Pecrix Y."/>
            <person name="Staton S.E."/>
            <person name="Sallet E."/>
            <person name="Lelandais-Briere C."/>
            <person name="Moreau S."/>
            <person name="Carrere S."/>
            <person name="Blein T."/>
            <person name="Jardinaud M.F."/>
            <person name="Latrasse D."/>
            <person name="Zouine M."/>
            <person name="Zahm M."/>
            <person name="Kreplak J."/>
            <person name="Mayjonade B."/>
            <person name="Satge C."/>
            <person name="Perez M."/>
            <person name="Cauet S."/>
            <person name="Marande W."/>
            <person name="Chantry-Darmon C."/>
            <person name="Lopez-Roques C."/>
            <person name="Bouchez O."/>
            <person name="Berard A."/>
            <person name="Debelle F."/>
            <person name="Munos S."/>
            <person name="Bendahmane A."/>
            <person name="Berges H."/>
            <person name="Niebel A."/>
            <person name="Buitink J."/>
            <person name="Frugier F."/>
            <person name="Benhamed M."/>
            <person name="Crespi M."/>
            <person name="Gouzy J."/>
            <person name="Gamas P."/>
        </authorList>
    </citation>
    <scope>NUCLEOTIDE SEQUENCE [LARGE SCALE GENOMIC DNA]</scope>
    <source>
        <strain evidence="5">cv. Jemalong A17</strain>
    </source>
</reference>
<evidence type="ECO:0000256" key="1">
    <source>
        <dbReference type="ARBA" id="ARBA00022723"/>
    </source>
</evidence>
<dbReference type="EMBL" id="PSQE01000003">
    <property type="protein sequence ID" value="RHN66614.1"/>
    <property type="molecule type" value="Genomic_DNA"/>
</dbReference>
<dbReference type="InterPro" id="IPR000086">
    <property type="entry name" value="NUDIX_hydrolase_dom"/>
</dbReference>